<evidence type="ECO:0000313" key="6">
    <source>
        <dbReference type="Proteomes" id="UP000285301"/>
    </source>
</evidence>
<feature type="domain" description="Peptidase M12A" evidence="4">
    <location>
        <begin position="54"/>
        <end position="79"/>
    </location>
</feature>
<name>A0A3S3PPG2_9ACAR</name>
<dbReference type="Proteomes" id="UP000285301">
    <property type="component" value="Unassembled WGS sequence"/>
</dbReference>
<evidence type="ECO:0000256" key="3">
    <source>
        <dbReference type="SAM" id="SignalP"/>
    </source>
</evidence>
<accession>A0A3S3PPG2</accession>
<dbReference type="PROSITE" id="PS51864">
    <property type="entry name" value="ASTACIN"/>
    <property type="match status" value="1"/>
</dbReference>
<evidence type="ECO:0000256" key="1">
    <source>
        <dbReference type="ARBA" id="ARBA00001947"/>
    </source>
</evidence>
<sequence length="79" mass="9172">MIASILLLVALVLSYGCSELHSQSSDEIYRKALENPDLYEGDIFYHYQKRKDRFAVSDTSNLWPNGVIPYEISRSLRKF</sequence>
<dbReference type="OrthoDB" id="6436429at2759"/>
<dbReference type="GO" id="GO:0006508">
    <property type="term" value="P:proteolysis"/>
    <property type="evidence" value="ECO:0007669"/>
    <property type="project" value="InterPro"/>
</dbReference>
<evidence type="ECO:0000259" key="4">
    <source>
        <dbReference type="PROSITE" id="PS51864"/>
    </source>
</evidence>
<comment type="caution">
    <text evidence="5">The sequence shown here is derived from an EMBL/GenBank/DDBJ whole genome shotgun (WGS) entry which is preliminary data.</text>
</comment>
<comment type="caution">
    <text evidence="2">Lacks conserved residue(s) required for the propagation of feature annotation.</text>
</comment>
<dbReference type="Gene3D" id="3.40.390.10">
    <property type="entry name" value="Collagenase (Catalytic Domain)"/>
    <property type="match status" value="1"/>
</dbReference>
<dbReference type="EMBL" id="NCKU01000195">
    <property type="protein sequence ID" value="RWS16654.1"/>
    <property type="molecule type" value="Genomic_DNA"/>
</dbReference>
<organism evidence="5 6">
    <name type="scientific">Dinothrombium tinctorium</name>
    <dbReference type="NCBI Taxonomy" id="1965070"/>
    <lineage>
        <taxon>Eukaryota</taxon>
        <taxon>Metazoa</taxon>
        <taxon>Ecdysozoa</taxon>
        <taxon>Arthropoda</taxon>
        <taxon>Chelicerata</taxon>
        <taxon>Arachnida</taxon>
        <taxon>Acari</taxon>
        <taxon>Acariformes</taxon>
        <taxon>Trombidiformes</taxon>
        <taxon>Prostigmata</taxon>
        <taxon>Anystina</taxon>
        <taxon>Parasitengona</taxon>
        <taxon>Trombidioidea</taxon>
        <taxon>Trombidiidae</taxon>
        <taxon>Dinothrombium</taxon>
    </lineage>
</organism>
<protein>
    <recommendedName>
        <fullName evidence="4">Peptidase M12A domain-containing protein</fullName>
    </recommendedName>
</protein>
<gene>
    <name evidence="5" type="ORF">B4U79_07393</name>
</gene>
<dbReference type="GO" id="GO:0004222">
    <property type="term" value="F:metalloendopeptidase activity"/>
    <property type="evidence" value="ECO:0007669"/>
    <property type="project" value="InterPro"/>
</dbReference>
<reference evidence="5 6" key="1">
    <citation type="journal article" date="2018" name="Gigascience">
        <title>Genomes of trombidid mites reveal novel predicted allergens and laterally-transferred genes associated with secondary metabolism.</title>
        <authorList>
            <person name="Dong X."/>
            <person name="Chaisiri K."/>
            <person name="Xia D."/>
            <person name="Armstrong S.D."/>
            <person name="Fang Y."/>
            <person name="Donnelly M.J."/>
            <person name="Kadowaki T."/>
            <person name="McGarry J.W."/>
            <person name="Darby A.C."/>
            <person name="Makepeace B.L."/>
        </authorList>
    </citation>
    <scope>NUCLEOTIDE SEQUENCE [LARGE SCALE GENOMIC DNA]</scope>
    <source>
        <strain evidence="5">UoL-WK</strain>
    </source>
</reference>
<evidence type="ECO:0000313" key="5">
    <source>
        <dbReference type="EMBL" id="RWS16654.1"/>
    </source>
</evidence>
<feature type="signal peptide" evidence="3">
    <location>
        <begin position="1"/>
        <end position="22"/>
    </location>
</feature>
<evidence type="ECO:0000256" key="2">
    <source>
        <dbReference type="PROSITE-ProRule" id="PRU01211"/>
    </source>
</evidence>
<comment type="cofactor">
    <cofactor evidence="1">
        <name>Zn(2+)</name>
        <dbReference type="ChEBI" id="CHEBI:29105"/>
    </cofactor>
</comment>
<proteinExistence type="predicted"/>
<dbReference type="InterPro" id="IPR024079">
    <property type="entry name" value="MetalloPept_cat_dom_sf"/>
</dbReference>
<keyword evidence="3" id="KW-0732">Signal</keyword>
<dbReference type="AlphaFoldDB" id="A0A3S3PPG2"/>
<feature type="chain" id="PRO_5018629241" description="Peptidase M12A domain-containing protein" evidence="3">
    <location>
        <begin position="23"/>
        <end position="79"/>
    </location>
</feature>
<keyword evidence="6" id="KW-1185">Reference proteome</keyword>
<dbReference type="InterPro" id="IPR001506">
    <property type="entry name" value="Peptidase_M12A"/>
</dbReference>